<dbReference type="Proteomes" id="UP000268094">
    <property type="component" value="Unassembled WGS sequence"/>
</dbReference>
<reference evidence="2" key="1">
    <citation type="submission" date="2018-09" db="EMBL/GenBank/DDBJ databases">
        <authorList>
            <person name="Livingstone P.G."/>
            <person name="Whitworth D.E."/>
        </authorList>
    </citation>
    <scope>NUCLEOTIDE SEQUENCE [LARGE SCALE GENOMIC DNA]</scope>
    <source>
        <strain evidence="2">CA054A</strain>
    </source>
</reference>
<sequence length="77" mass="8097">MGHFERIGGSEALLRVQAGAEDPRGPQTGADNAVHAEEAARAVASAMKSLAAFVGARELRFQDPVPKAWRRALVTGA</sequence>
<evidence type="ECO:0000313" key="1">
    <source>
        <dbReference type="EMBL" id="RKG93850.1"/>
    </source>
</evidence>
<dbReference type="RefSeq" id="WP_120538646.1">
    <property type="nucleotide sequence ID" value="NZ_RAVZ01000003.1"/>
</dbReference>
<protein>
    <submittedName>
        <fullName evidence="1">Uncharacterized protein</fullName>
    </submittedName>
</protein>
<keyword evidence="2" id="KW-1185">Reference proteome</keyword>
<organism evidence="1 2">
    <name type="scientific">Corallococcus terminator</name>
    <dbReference type="NCBI Taxonomy" id="2316733"/>
    <lineage>
        <taxon>Bacteria</taxon>
        <taxon>Pseudomonadati</taxon>
        <taxon>Myxococcota</taxon>
        <taxon>Myxococcia</taxon>
        <taxon>Myxococcales</taxon>
        <taxon>Cystobacterineae</taxon>
        <taxon>Myxococcaceae</taxon>
        <taxon>Corallococcus</taxon>
    </lineage>
</organism>
<name>A0A3A8JPZ7_9BACT</name>
<accession>A0A3A8JPZ7</accession>
<dbReference type="AlphaFoldDB" id="A0A3A8JPZ7"/>
<gene>
    <name evidence="1" type="ORF">D7V88_00750</name>
</gene>
<proteinExistence type="predicted"/>
<evidence type="ECO:0000313" key="2">
    <source>
        <dbReference type="Proteomes" id="UP000268094"/>
    </source>
</evidence>
<dbReference type="EMBL" id="RAVZ01000003">
    <property type="protein sequence ID" value="RKG93850.1"/>
    <property type="molecule type" value="Genomic_DNA"/>
</dbReference>
<comment type="caution">
    <text evidence="1">The sequence shown here is derived from an EMBL/GenBank/DDBJ whole genome shotgun (WGS) entry which is preliminary data.</text>
</comment>